<dbReference type="AlphaFoldDB" id="A0A834W3N4"/>
<protein>
    <submittedName>
        <fullName evidence="1">Uncharacterized protein</fullName>
    </submittedName>
</protein>
<evidence type="ECO:0000313" key="2">
    <source>
        <dbReference type="Proteomes" id="UP000634136"/>
    </source>
</evidence>
<reference evidence="1" key="1">
    <citation type="submission" date="2020-09" db="EMBL/GenBank/DDBJ databases">
        <title>Genome-Enabled Discovery of Anthraquinone Biosynthesis in Senna tora.</title>
        <authorList>
            <person name="Kang S.-H."/>
            <person name="Pandey R.P."/>
            <person name="Lee C.-M."/>
            <person name="Sim J.-S."/>
            <person name="Jeong J.-T."/>
            <person name="Choi B.-S."/>
            <person name="Jung M."/>
            <person name="Ginzburg D."/>
            <person name="Zhao K."/>
            <person name="Won S.Y."/>
            <person name="Oh T.-J."/>
            <person name="Yu Y."/>
            <person name="Kim N.-H."/>
            <person name="Lee O.R."/>
            <person name="Lee T.-H."/>
            <person name="Bashyal P."/>
            <person name="Kim T.-S."/>
            <person name="Lee W.-H."/>
            <person name="Kawkins C."/>
            <person name="Kim C.-K."/>
            <person name="Kim J.S."/>
            <person name="Ahn B.O."/>
            <person name="Rhee S.Y."/>
            <person name="Sohng J.K."/>
        </authorList>
    </citation>
    <scope>NUCLEOTIDE SEQUENCE</scope>
    <source>
        <tissue evidence="1">Leaf</tissue>
    </source>
</reference>
<dbReference type="Proteomes" id="UP000634136">
    <property type="component" value="Unassembled WGS sequence"/>
</dbReference>
<evidence type="ECO:0000313" key="1">
    <source>
        <dbReference type="EMBL" id="KAF7803179.1"/>
    </source>
</evidence>
<sequence length="49" mass="5836">MEAPPLVEHKVNLQVDRYKDTRMDQANVGCHIPHNVDCRLAKKERFIYR</sequence>
<comment type="caution">
    <text evidence="1">The sequence shown here is derived from an EMBL/GenBank/DDBJ whole genome shotgun (WGS) entry which is preliminary data.</text>
</comment>
<proteinExistence type="predicted"/>
<keyword evidence="2" id="KW-1185">Reference proteome</keyword>
<name>A0A834W3N4_9FABA</name>
<accession>A0A834W3N4</accession>
<gene>
    <name evidence="1" type="ORF">G2W53_042290</name>
</gene>
<organism evidence="1 2">
    <name type="scientific">Senna tora</name>
    <dbReference type="NCBI Taxonomy" id="362788"/>
    <lineage>
        <taxon>Eukaryota</taxon>
        <taxon>Viridiplantae</taxon>
        <taxon>Streptophyta</taxon>
        <taxon>Embryophyta</taxon>
        <taxon>Tracheophyta</taxon>
        <taxon>Spermatophyta</taxon>
        <taxon>Magnoliopsida</taxon>
        <taxon>eudicotyledons</taxon>
        <taxon>Gunneridae</taxon>
        <taxon>Pentapetalae</taxon>
        <taxon>rosids</taxon>
        <taxon>fabids</taxon>
        <taxon>Fabales</taxon>
        <taxon>Fabaceae</taxon>
        <taxon>Caesalpinioideae</taxon>
        <taxon>Cassia clade</taxon>
        <taxon>Senna</taxon>
    </lineage>
</organism>
<dbReference type="EMBL" id="JAAIUW010000013">
    <property type="protein sequence ID" value="KAF7803179.1"/>
    <property type="molecule type" value="Genomic_DNA"/>
</dbReference>